<proteinExistence type="predicted"/>
<dbReference type="KEGG" id="plon:Pla110_13370"/>
<organism evidence="1 2">
    <name type="scientific">Polystyrenella longa</name>
    <dbReference type="NCBI Taxonomy" id="2528007"/>
    <lineage>
        <taxon>Bacteria</taxon>
        <taxon>Pseudomonadati</taxon>
        <taxon>Planctomycetota</taxon>
        <taxon>Planctomycetia</taxon>
        <taxon>Planctomycetales</taxon>
        <taxon>Planctomycetaceae</taxon>
        <taxon>Polystyrenella</taxon>
    </lineage>
</organism>
<accession>A0A518CK72</accession>
<evidence type="ECO:0000313" key="1">
    <source>
        <dbReference type="EMBL" id="QDU79626.1"/>
    </source>
</evidence>
<evidence type="ECO:0000313" key="2">
    <source>
        <dbReference type="Proteomes" id="UP000317178"/>
    </source>
</evidence>
<protein>
    <submittedName>
        <fullName evidence="1">Uncharacterized protein</fullName>
    </submittedName>
</protein>
<keyword evidence="2" id="KW-1185">Reference proteome</keyword>
<gene>
    <name evidence="1" type="ORF">Pla110_13370</name>
</gene>
<sequence length="75" mass="8451">MTEKDDEAVLLTENAKISILQTGWLISERKGLSGRQKGFCESDVSLSSGMIPLLNRIDYQNAKKNRIKGEFISYN</sequence>
<name>A0A518CK72_9PLAN</name>
<dbReference type="RefSeq" id="WP_144994384.1">
    <property type="nucleotide sequence ID" value="NZ_CP036281.1"/>
</dbReference>
<dbReference type="AlphaFoldDB" id="A0A518CK72"/>
<reference evidence="1 2" key="1">
    <citation type="submission" date="2019-02" db="EMBL/GenBank/DDBJ databases">
        <title>Deep-cultivation of Planctomycetes and their phenomic and genomic characterization uncovers novel biology.</title>
        <authorList>
            <person name="Wiegand S."/>
            <person name="Jogler M."/>
            <person name="Boedeker C."/>
            <person name="Pinto D."/>
            <person name="Vollmers J."/>
            <person name="Rivas-Marin E."/>
            <person name="Kohn T."/>
            <person name="Peeters S.H."/>
            <person name="Heuer A."/>
            <person name="Rast P."/>
            <person name="Oberbeckmann S."/>
            <person name="Bunk B."/>
            <person name="Jeske O."/>
            <person name="Meyerdierks A."/>
            <person name="Storesund J.E."/>
            <person name="Kallscheuer N."/>
            <person name="Luecker S."/>
            <person name="Lage O.M."/>
            <person name="Pohl T."/>
            <person name="Merkel B.J."/>
            <person name="Hornburger P."/>
            <person name="Mueller R.-W."/>
            <person name="Bruemmer F."/>
            <person name="Labrenz M."/>
            <person name="Spormann A.M."/>
            <person name="Op den Camp H."/>
            <person name="Overmann J."/>
            <person name="Amann R."/>
            <person name="Jetten M.S.M."/>
            <person name="Mascher T."/>
            <person name="Medema M.H."/>
            <person name="Devos D.P."/>
            <person name="Kaster A.-K."/>
            <person name="Ovreas L."/>
            <person name="Rohde M."/>
            <person name="Galperin M.Y."/>
            <person name="Jogler C."/>
        </authorList>
    </citation>
    <scope>NUCLEOTIDE SEQUENCE [LARGE SCALE GENOMIC DNA]</scope>
    <source>
        <strain evidence="1 2">Pla110</strain>
    </source>
</reference>
<dbReference type="Proteomes" id="UP000317178">
    <property type="component" value="Chromosome"/>
</dbReference>
<dbReference type="EMBL" id="CP036281">
    <property type="protein sequence ID" value="QDU79626.1"/>
    <property type="molecule type" value="Genomic_DNA"/>
</dbReference>